<dbReference type="Gene3D" id="1.20.5.430">
    <property type="match status" value="1"/>
</dbReference>
<gene>
    <name evidence="3" type="ORF">H6P81_003658</name>
</gene>
<dbReference type="GO" id="GO:0005634">
    <property type="term" value="C:nucleus"/>
    <property type="evidence" value="ECO:0007669"/>
    <property type="project" value="TreeGrafter"/>
</dbReference>
<dbReference type="PANTHER" id="PTHR19424:SF0">
    <property type="entry name" value="HEAT SHOCK FACTOR BINDING PROTEIN 1"/>
    <property type="match status" value="1"/>
</dbReference>
<accession>A0AAV7FD88</accession>
<evidence type="ECO:0000313" key="4">
    <source>
        <dbReference type="Proteomes" id="UP000825729"/>
    </source>
</evidence>
<feature type="region of interest" description="Disordered" evidence="2">
    <location>
        <begin position="79"/>
        <end position="107"/>
    </location>
</feature>
<dbReference type="InterPro" id="IPR009643">
    <property type="entry name" value="HS1-bd"/>
</dbReference>
<evidence type="ECO:0000256" key="2">
    <source>
        <dbReference type="SAM" id="MobiDB-lite"/>
    </source>
</evidence>
<comment type="caution">
    <text evidence="3">The sequence shown here is derived from an EMBL/GenBank/DDBJ whole genome shotgun (WGS) entry which is preliminary data.</text>
</comment>
<reference evidence="3 4" key="1">
    <citation type="submission" date="2021-07" db="EMBL/GenBank/DDBJ databases">
        <title>The Aristolochia fimbriata genome: insights into angiosperm evolution, floral development and chemical biosynthesis.</title>
        <authorList>
            <person name="Jiao Y."/>
        </authorList>
    </citation>
    <scope>NUCLEOTIDE SEQUENCE [LARGE SCALE GENOMIC DNA]</scope>
    <source>
        <strain evidence="3">IBCAS-2021</strain>
        <tissue evidence="3">Leaf</tissue>
    </source>
</reference>
<dbReference type="GO" id="GO:0070370">
    <property type="term" value="P:cellular heat acclimation"/>
    <property type="evidence" value="ECO:0007669"/>
    <property type="project" value="TreeGrafter"/>
</dbReference>
<dbReference type="EMBL" id="JAINDJ010000002">
    <property type="protein sequence ID" value="KAG9459150.1"/>
    <property type="molecule type" value="Genomic_DNA"/>
</dbReference>
<dbReference type="AlphaFoldDB" id="A0AAV7FD88"/>
<sequence>MNAQGQEPKQSPSDTTAFVQNLLQQMLFNALVTEMITTIAFTDHFSPHGILCIYVSLNAINSLDEMGCRIDELEQSVNDLKAEMGEGSSSPVSAPKNESDEPSDESA</sequence>
<keyword evidence="4" id="KW-1185">Reference proteome</keyword>
<organism evidence="3 4">
    <name type="scientific">Aristolochia fimbriata</name>
    <name type="common">White veined hardy Dutchman's pipe vine</name>
    <dbReference type="NCBI Taxonomy" id="158543"/>
    <lineage>
        <taxon>Eukaryota</taxon>
        <taxon>Viridiplantae</taxon>
        <taxon>Streptophyta</taxon>
        <taxon>Embryophyta</taxon>
        <taxon>Tracheophyta</taxon>
        <taxon>Spermatophyta</taxon>
        <taxon>Magnoliopsida</taxon>
        <taxon>Magnoliidae</taxon>
        <taxon>Piperales</taxon>
        <taxon>Aristolochiaceae</taxon>
        <taxon>Aristolochia</taxon>
    </lineage>
</organism>
<protein>
    <recommendedName>
        <fullName evidence="5">Heat shock factor binding protein 1</fullName>
    </recommendedName>
</protein>
<proteinExistence type="inferred from homology"/>
<dbReference type="GO" id="GO:0005829">
    <property type="term" value="C:cytosol"/>
    <property type="evidence" value="ECO:0007669"/>
    <property type="project" value="TreeGrafter"/>
</dbReference>
<evidence type="ECO:0008006" key="5">
    <source>
        <dbReference type="Google" id="ProtNLM"/>
    </source>
</evidence>
<comment type="similarity">
    <text evidence="1">Belongs to the HSBP1 family.</text>
</comment>
<evidence type="ECO:0000313" key="3">
    <source>
        <dbReference type="EMBL" id="KAG9459150.1"/>
    </source>
</evidence>
<dbReference type="GO" id="GO:0003714">
    <property type="term" value="F:transcription corepressor activity"/>
    <property type="evidence" value="ECO:0007669"/>
    <property type="project" value="InterPro"/>
</dbReference>
<dbReference type="PANTHER" id="PTHR19424">
    <property type="entry name" value="HEAT SHOCK FACTOR BINDING PROTEIN 1"/>
    <property type="match status" value="1"/>
</dbReference>
<dbReference type="Proteomes" id="UP000825729">
    <property type="component" value="Unassembled WGS sequence"/>
</dbReference>
<evidence type="ECO:0000256" key="1">
    <source>
        <dbReference type="ARBA" id="ARBA00006349"/>
    </source>
</evidence>
<name>A0AAV7FD88_ARIFI</name>